<dbReference type="GO" id="GO:0043291">
    <property type="term" value="C:RAVE complex"/>
    <property type="evidence" value="ECO:0007669"/>
    <property type="project" value="TreeGrafter"/>
</dbReference>
<dbReference type="InterPro" id="IPR022033">
    <property type="entry name" value="Rav1p_C"/>
</dbReference>
<evidence type="ECO:0000256" key="1">
    <source>
        <dbReference type="SAM" id="SignalP"/>
    </source>
</evidence>
<keyword evidence="1" id="KW-0732">Signal</keyword>
<evidence type="ECO:0000313" key="3">
    <source>
        <dbReference type="EMBL" id="KAF8400247.1"/>
    </source>
</evidence>
<feature type="domain" description="RAVE complex protein Rav1 C-terminal" evidence="2">
    <location>
        <begin position="534"/>
        <end position="666"/>
    </location>
</feature>
<dbReference type="EMBL" id="JABCRI010000009">
    <property type="protein sequence ID" value="KAF8400247.1"/>
    <property type="molecule type" value="Genomic_DNA"/>
</dbReference>
<sequence length="920" mass="102671">MVLGILSSFCWSQIAVLVQSSKMESIKCTGSGDGIIAAGIEVVLWKKKGKTWEIAWKFRPEQPQTLVSATSDGKSGYVKAVLHHPQPVSMIQWRPSTAAQLRKDIKQSQRDVLLTCYFDGTVRYICSMGNRKNVGMINTSEEAKQHLSTEGLRQDAVGRFPRVTLWKRQEILGLEVGHLHRAVHPSSCEVEVAISLDCKGLLLFWSLSTISRCLLDIPSLVHPTWKLSGKSATQDLSCFKYSSLRWAPSVLNGNWILLMVHDGGIDCFIIKNSEIEEAKMLCHKLCTIPFTGHSHGDGPTNIFAMPLPSDCRKTLISKSFMLLGIWTKKFQALSGKLPYTLRIYQKAAAAAVLTPEVLPTAAYGALKILFLLLETSFGGPGPHLCLFTIGKCYPEFSKDNPLPCMGGTDKDMRSAIFTDCELRHLQHIKELSMATSVKDAKCMLLAKMNMKNDNQLCNLFLTRAQWHYNTGTMIGLWSMLEAAEKLCNWKRVYVAVRHLVGYLTSANASEKGYSSSKSSLIIPQIDLSNYFQSHYRKSDISGFIETLEKFHDLAAITNMEKIKILAVIDLLGEISDSCSPYGILDEPGRRFWVAVRFQRLYFLRRFGRLATMEELVVNSELIGWAFHSDCQENLFGYVLSNEPSWQEMRNFGVGFWFTNATQLRTREEKNKAADLKNAYVLRGRHQLELAIAFFLLGGDPSSAITVCAMNLGDEQLALIICRLLEGLHEWALGNYYQSYLKLLGLQVGSVINKSALSANHAAFLDLDIGQYYLTLATKNSLRNAVGECGAAILARWATLMNATASNRRGISLEALECLSSSPSIIEGKDQDRVSDIGNDGILQRILNPSPRDGFNWLSGDVAFQLESHAKLDLAVQYISKVIMEHPSWSDTNLTPCGALICPKEYETHQYDLLLENSSTS</sequence>
<dbReference type="SUPFAM" id="SSF50978">
    <property type="entry name" value="WD40 repeat-like"/>
    <property type="match status" value="1"/>
</dbReference>
<dbReference type="PANTHER" id="PTHR13950:SF9">
    <property type="entry name" value="RABCONNECTIN-3A"/>
    <property type="match status" value="1"/>
</dbReference>
<dbReference type="Pfam" id="PF12234">
    <property type="entry name" value="Rav1p_C"/>
    <property type="match status" value="2"/>
</dbReference>
<dbReference type="Proteomes" id="UP000655225">
    <property type="component" value="Unassembled WGS sequence"/>
</dbReference>
<accession>A0A835DGU5</accession>
<dbReference type="InterPro" id="IPR052208">
    <property type="entry name" value="DmX-like/RAVE_component"/>
</dbReference>
<organism evidence="3 4">
    <name type="scientific">Tetracentron sinense</name>
    <name type="common">Spur-leaf</name>
    <dbReference type="NCBI Taxonomy" id="13715"/>
    <lineage>
        <taxon>Eukaryota</taxon>
        <taxon>Viridiplantae</taxon>
        <taxon>Streptophyta</taxon>
        <taxon>Embryophyta</taxon>
        <taxon>Tracheophyta</taxon>
        <taxon>Spermatophyta</taxon>
        <taxon>Magnoliopsida</taxon>
        <taxon>Trochodendrales</taxon>
        <taxon>Trochodendraceae</taxon>
        <taxon>Tetracentron</taxon>
    </lineage>
</organism>
<dbReference type="OrthoDB" id="342131at2759"/>
<dbReference type="GO" id="GO:0007035">
    <property type="term" value="P:vacuolar acidification"/>
    <property type="evidence" value="ECO:0007669"/>
    <property type="project" value="TreeGrafter"/>
</dbReference>
<dbReference type="InterPro" id="IPR036322">
    <property type="entry name" value="WD40_repeat_dom_sf"/>
</dbReference>
<feature type="signal peptide" evidence="1">
    <location>
        <begin position="1"/>
        <end position="20"/>
    </location>
</feature>
<comment type="caution">
    <text evidence="3">The sequence shown here is derived from an EMBL/GenBank/DDBJ whole genome shotgun (WGS) entry which is preliminary data.</text>
</comment>
<reference evidence="3 4" key="1">
    <citation type="submission" date="2020-04" db="EMBL/GenBank/DDBJ databases">
        <title>Plant Genome Project.</title>
        <authorList>
            <person name="Zhang R.-G."/>
        </authorList>
    </citation>
    <scope>NUCLEOTIDE SEQUENCE [LARGE SCALE GENOMIC DNA]</scope>
    <source>
        <strain evidence="3">YNK0</strain>
        <tissue evidence="3">Leaf</tissue>
    </source>
</reference>
<gene>
    <name evidence="3" type="ORF">HHK36_013544</name>
</gene>
<feature type="domain" description="RAVE complex protein Rav1 C-terminal" evidence="2">
    <location>
        <begin position="667"/>
        <end position="731"/>
    </location>
</feature>
<name>A0A835DGU5_TETSI</name>
<evidence type="ECO:0000313" key="4">
    <source>
        <dbReference type="Proteomes" id="UP000655225"/>
    </source>
</evidence>
<keyword evidence="4" id="KW-1185">Reference proteome</keyword>
<feature type="chain" id="PRO_5032318466" description="RAVE complex protein Rav1 C-terminal domain-containing protein" evidence="1">
    <location>
        <begin position="21"/>
        <end position="920"/>
    </location>
</feature>
<dbReference type="PANTHER" id="PTHR13950">
    <property type="entry name" value="RABCONNECTIN-RELATED"/>
    <property type="match status" value="1"/>
</dbReference>
<proteinExistence type="predicted"/>
<protein>
    <recommendedName>
        <fullName evidence="2">RAVE complex protein Rav1 C-terminal domain-containing protein</fullName>
    </recommendedName>
</protein>
<evidence type="ECO:0000259" key="2">
    <source>
        <dbReference type="Pfam" id="PF12234"/>
    </source>
</evidence>
<dbReference type="AlphaFoldDB" id="A0A835DGU5"/>